<dbReference type="AlphaFoldDB" id="A0A0L8VAC8"/>
<dbReference type="RefSeq" id="WP_053182010.1">
    <property type="nucleotide sequence ID" value="NZ_LGIA01000142.1"/>
</dbReference>
<keyword evidence="3" id="KW-1185">Reference proteome</keyword>
<feature type="chain" id="PRO_5005591538" description="Lipoprotein" evidence="1">
    <location>
        <begin position="21"/>
        <end position="162"/>
    </location>
</feature>
<dbReference type="OrthoDB" id="1078199at2"/>
<evidence type="ECO:0000256" key="1">
    <source>
        <dbReference type="SAM" id="SignalP"/>
    </source>
</evidence>
<dbReference type="Proteomes" id="UP000036958">
    <property type="component" value="Unassembled WGS sequence"/>
</dbReference>
<protein>
    <recommendedName>
        <fullName evidence="4">Lipoprotein</fullName>
    </recommendedName>
</protein>
<accession>A0A0L8VAC8</accession>
<sequence>MKTAILKISVFLLLFSLMGAGCEKDEEPEIKELNYLKVAGLSLQGDTCFIKKGETKDFNLEINSQEEFEEYFDCKIDFSPQIDFSQYTLLAGSRIVNCIYPSLVLQKILFDDESKTVQFKAQFEYDSGCYPSFGVIYFHALIPKLDNNYKVSFNVDIITDEK</sequence>
<evidence type="ECO:0000313" key="3">
    <source>
        <dbReference type="Proteomes" id="UP000036958"/>
    </source>
</evidence>
<comment type="caution">
    <text evidence="2">The sequence shown here is derived from an EMBL/GenBank/DDBJ whole genome shotgun (WGS) entry which is preliminary data.</text>
</comment>
<dbReference type="PROSITE" id="PS51257">
    <property type="entry name" value="PROKAR_LIPOPROTEIN"/>
    <property type="match status" value="1"/>
</dbReference>
<reference evidence="3" key="1">
    <citation type="submission" date="2015-07" db="EMBL/GenBank/DDBJ databases">
        <title>Genome sequencing of Sunxiuqinia dokdonensis strain SK.</title>
        <authorList>
            <person name="Ahn S."/>
            <person name="Kim B.-C."/>
        </authorList>
    </citation>
    <scope>NUCLEOTIDE SEQUENCE [LARGE SCALE GENOMIC DNA]</scope>
    <source>
        <strain evidence="3">SK</strain>
    </source>
</reference>
<feature type="signal peptide" evidence="1">
    <location>
        <begin position="1"/>
        <end position="20"/>
    </location>
</feature>
<name>A0A0L8VAC8_9BACT</name>
<organism evidence="2 3">
    <name type="scientific">Sunxiuqinia dokdonensis</name>
    <dbReference type="NCBI Taxonomy" id="1409788"/>
    <lineage>
        <taxon>Bacteria</taxon>
        <taxon>Pseudomonadati</taxon>
        <taxon>Bacteroidota</taxon>
        <taxon>Bacteroidia</taxon>
        <taxon>Marinilabiliales</taxon>
        <taxon>Prolixibacteraceae</taxon>
        <taxon>Sunxiuqinia</taxon>
    </lineage>
</organism>
<proteinExistence type="predicted"/>
<dbReference type="EMBL" id="LGIA01000142">
    <property type="protein sequence ID" value="KOH45399.1"/>
    <property type="molecule type" value="Genomic_DNA"/>
</dbReference>
<gene>
    <name evidence="2" type="ORF">NC99_17750</name>
</gene>
<evidence type="ECO:0000313" key="2">
    <source>
        <dbReference type="EMBL" id="KOH45399.1"/>
    </source>
</evidence>
<evidence type="ECO:0008006" key="4">
    <source>
        <dbReference type="Google" id="ProtNLM"/>
    </source>
</evidence>
<keyword evidence="1" id="KW-0732">Signal</keyword>